<evidence type="ECO:0000313" key="3">
    <source>
        <dbReference type="Proteomes" id="UP000215223"/>
    </source>
</evidence>
<evidence type="ECO:0000256" key="1">
    <source>
        <dbReference type="SAM" id="Coils"/>
    </source>
</evidence>
<sequence length="140" mass="16004">MTINDAQRTQTEARIRAAIDRLLSGDIPPGGRCDIKTLAREARVSRAALYRTYLHLKVEFDQRMNRLRDNNHQPDPREAQITRLKDENVRLKARLSELTQQVGELKAGQTSAISQLAAQHEELLRLRHVSMSANFDRTCS</sequence>
<proteinExistence type="predicted"/>
<gene>
    <name evidence="2" type="ORF">CFP71_13485</name>
</gene>
<dbReference type="AlphaFoldDB" id="A0A229SCV1"/>
<dbReference type="RefSeq" id="WP_093934194.1">
    <property type="nucleotide sequence ID" value="NZ_NMQT01000043.1"/>
</dbReference>
<dbReference type="Proteomes" id="UP000215223">
    <property type="component" value="Unassembled WGS sequence"/>
</dbReference>
<feature type="coiled-coil region" evidence="1">
    <location>
        <begin position="81"/>
        <end position="108"/>
    </location>
</feature>
<dbReference type="OrthoDB" id="4550235at2"/>
<evidence type="ECO:0000313" key="2">
    <source>
        <dbReference type="EMBL" id="OXM56434.1"/>
    </source>
</evidence>
<protein>
    <submittedName>
        <fullName evidence="2">Uncharacterized protein</fullName>
    </submittedName>
</protein>
<reference evidence="2 3" key="1">
    <citation type="submission" date="2017-07" db="EMBL/GenBank/DDBJ databases">
        <title>Amycolatopsis thailandensis Genome sequencing and assembly.</title>
        <authorList>
            <person name="Kaur N."/>
            <person name="Mayilraj S."/>
        </authorList>
    </citation>
    <scope>NUCLEOTIDE SEQUENCE [LARGE SCALE GENOMIC DNA]</scope>
    <source>
        <strain evidence="2 3">JCM 16380</strain>
    </source>
</reference>
<organism evidence="2 3">
    <name type="scientific">Amycolatopsis thailandensis</name>
    <dbReference type="NCBI Taxonomy" id="589330"/>
    <lineage>
        <taxon>Bacteria</taxon>
        <taxon>Bacillati</taxon>
        <taxon>Actinomycetota</taxon>
        <taxon>Actinomycetes</taxon>
        <taxon>Pseudonocardiales</taxon>
        <taxon>Pseudonocardiaceae</taxon>
        <taxon>Amycolatopsis</taxon>
    </lineage>
</organism>
<dbReference type="EMBL" id="NMQT01000043">
    <property type="protein sequence ID" value="OXM56434.1"/>
    <property type="molecule type" value="Genomic_DNA"/>
</dbReference>
<name>A0A229SCV1_9PSEU</name>
<keyword evidence="1" id="KW-0175">Coiled coil</keyword>
<comment type="caution">
    <text evidence="2">The sequence shown here is derived from an EMBL/GenBank/DDBJ whole genome shotgun (WGS) entry which is preliminary data.</text>
</comment>
<keyword evidence="3" id="KW-1185">Reference proteome</keyword>
<accession>A0A229SCV1</accession>